<dbReference type="Proteomes" id="UP000189431">
    <property type="component" value="Unassembled WGS sequence"/>
</dbReference>
<organism evidence="1 2">
    <name type="scientific">Salinivibrio costicola subsp. alcaliphilus</name>
    <dbReference type="NCBI Taxonomy" id="272773"/>
    <lineage>
        <taxon>Bacteria</taxon>
        <taxon>Pseudomonadati</taxon>
        <taxon>Pseudomonadota</taxon>
        <taxon>Gammaproteobacteria</taxon>
        <taxon>Vibrionales</taxon>
        <taxon>Vibrionaceae</taxon>
        <taxon>Salinivibrio</taxon>
    </lineage>
</organism>
<evidence type="ECO:0008006" key="3">
    <source>
        <dbReference type="Google" id="ProtNLM"/>
    </source>
</evidence>
<name>A0ABX3KM06_SALCS</name>
<proteinExistence type="predicted"/>
<evidence type="ECO:0000313" key="1">
    <source>
        <dbReference type="EMBL" id="OOF32720.1"/>
    </source>
</evidence>
<dbReference type="EMBL" id="MUFR01000065">
    <property type="protein sequence ID" value="OOF32720.1"/>
    <property type="molecule type" value="Genomic_DNA"/>
</dbReference>
<keyword evidence="2" id="KW-1185">Reference proteome</keyword>
<evidence type="ECO:0000313" key="2">
    <source>
        <dbReference type="Proteomes" id="UP000189431"/>
    </source>
</evidence>
<accession>A0ABX3KM06</accession>
<reference evidence="2" key="1">
    <citation type="submission" date="2017-01" db="EMBL/GenBank/DDBJ databases">
        <title>Draft genome of the species Salinivibrio costicola subsp. alcaliphilus.</title>
        <authorList>
            <person name="Lopez-Hermoso C."/>
            <person name="De La Haba R."/>
            <person name="Sanchez-Porro C."/>
            <person name="Ventosa A."/>
        </authorList>
    </citation>
    <scope>NUCLEOTIDE SEQUENCE [LARGE SCALE GENOMIC DNA]</scope>
    <source>
        <strain evidence="2">CBH448</strain>
    </source>
</reference>
<gene>
    <name evidence="1" type="ORF">BZJ21_14625</name>
</gene>
<sequence length="66" mass="7248">MKDTALYQAILGLIPPWTVDSVQVDKTSQRIIVTIMHESHLGVACPTCSKAQGKRMKIRVMPGLAI</sequence>
<comment type="caution">
    <text evidence="1">The sequence shown here is derived from an EMBL/GenBank/DDBJ whole genome shotgun (WGS) entry which is preliminary data.</text>
</comment>
<protein>
    <recommendedName>
        <fullName evidence="3">ISL3 family transposase</fullName>
    </recommendedName>
</protein>
<dbReference type="RefSeq" id="WP_077670182.1">
    <property type="nucleotide sequence ID" value="NZ_MUFR01000065.1"/>
</dbReference>